<dbReference type="Gene3D" id="2.20.110.10">
    <property type="entry name" value="Histone H3 K4-specific methyltransferase SET7/9 N-terminal domain"/>
    <property type="match status" value="1"/>
</dbReference>
<evidence type="ECO:0008006" key="3">
    <source>
        <dbReference type="Google" id="ProtNLM"/>
    </source>
</evidence>
<proteinExistence type="predicted"/>
<reference evidence="1 2" key="1">
    <citation type="submission" date="2016-11" db="EMBL/GenBank/DDBJ databases">
        <authorList>
            <person name="Jaros S."/>
            <person name="Januszkiewicz K."/>
            <person name="Wedrychowicz H."/>
        </authorList>
    </citation>
    <scope>NUCLEOTIDE SEQUENCE [LARGE SCALE GENOMIC DNA]</scope>
    <source>
        <strain evidence="1 2">DSM 6191</strain>
    </source>
</reference>
<evidence type="ECO:0000313" key="2">
    <source>
        <dbReference type="Proteomes" id="UP000184241"/>
    </source>
</evidence>
<organism evidence="1 2">
    <name type="scientific">Clostridium intestinale DSM 6191</name>
    <dbReference type="NCBI Taxonomy" id="1121320"/>
    <lineage>
        <taxon>Bacteria</taxon>
        <taxon>Bacillati</taxon>
        <taxon>Bacillota</taxon>
        <taxon>Clostridia</taxon>
        <taxon>Eubacteriales</taxon>
        <taxon>Clostridiaceae</taxon>
        <taxon>Clostridium</taxon>
    </lineage>
</organism>
<dbReference type="Proteomes" id="UP000184241">
    <property type="component" value="Unassembled WGS sequence"/>
</dbReference>
<name>A0A1M5YVR5_9CLOT</name>
<evidence type="ECO:0000313" key="1">
    <source>
        <dbReference type="EMBL" id="SHI16177.1"/>
    </source>
</evidence>
<protein>
    <recommendedName>
        <fullName evidence="3">MORN repeat variant</fullName>
    </recommendedName>
</protein>
<dbReference type="EMBL" id="FQXU01000007">
    <property type="protein sequence ID" value="SHI16177.1"/>
    <property type="molecule type" value="Genomic_DNA"/>
</dbReference>
<dbReference type="RefSeq" id="WP_073019529.1">
    <property type="nucleotide sequence ID" value="NZ_FQXU01000007.1"/>
</dbReference>
<gene>
    <name evidence="1" type="ORF">SAMN02745941_02264</name>
</gene>
<accession>A0A1M5YVR5</accession>
<sequence>MDKEECDLVHANGVKEKKMEVIDGYTIKYHANGKTPWSKGKMVNDQPEGYWEWYRPDGTIKRSGYFENGEPIGEWITYDNKGEKYKTTNRKKKNDI</sequence>
<dbReference type="AlphaFoldDB" id="A0A1M5YVR5"/>
<dbReference type="SUPFAM" id="SSF82185">
    <property type="entry name" value="Histone H3 K4-specific methyltransferase SET7/9 N-terminal domain"/>
    <property type="match status" value="1"/>
</dbReference>